<dbReference type="AlphaFoldDB" id="A0A7S1RG11"/>
<proteinExistence type="predicted"/>
<gene>
    <name evidence="2" type="ORF">ACAT0790_LOCUS42093</name>
</gene>
<sequence length="146" mass="15939">MADGEPLPLCVRRVLSSLMPAARDPDLTPEAQQWCRREVESRFLRLLASRGKRQQQPKQPSALHEDSEVGVEPGEALLCDPEGEEAGEDSPGAENHEPLPEVLPPPRVGPLPTLLTSRPAWEKLLVALGEEKVGKVVDENVGERAS</sequence>
<name>A0A7S1RG11_ALECA</name>
<protein>
    <submittedName>
        <fullName evidence="2">Uncharacterized protein</fullName>
    </submittedName>
</protein>
<feature type="region of interest" description="Disordered" evidence="1">
    <location>
        <begin position="49"/>
        <end position="111"/>
    </location>
</feature>
<evidence type="ECO:0000256" key="1">
    <source>
        <dbReference type="SAM" id="MobiDB-lite"/>
    </source>
</evidence>
<reference evidence="2" key="1">
    <citation type="submission" date="2021-01" db="EMBL/GenBank/DDBJ databases">
        <authorList>
            <person name="Corre E."/>
            <person name="Pelletier E."/>
            <person name="Niang G."/>
            <person name="Scheremetjew M."/>
            <person name="Finn R."/>
            <person name="Kale V."/>
            <person name="Holt S."/>
            <person name="Cochrane G."/>
            <person name="Meng A."/>
            <person name="Brown T."/>
            <person name="Cohen L."/>
        </authorList>
    </citation>
    <scope>NUCLEOTIDE SEQUENCE</scope>
    <source>
        <strain evidence="2">OF101</strain>
    </source>
</reference>
<accession>A0A7S1RG11</accession>
<organism evidence="2">
    <name type="scientific">Alexandrium catenella</name>
    <name type="common">Red tide dinoflagellate</name>
    <name type="synonym">Gonyaulax catenella</name>
    <dbReference type="NCBI Taxonomy" id="2925"/>
    <lineage>
        <taxon>Eukaryota</taxon>
        <taxon>Sar</taxon>
        <taxon>Alveolata</taxon>
        <taxon>Dinophyceae</taxon>
        <taxon>Gonyaulacales</taxon>
        <taxon>Pyrocystaceae</taxon>
        <taxon>Alexandrium</taxon>
    </lineage>
</organism>
<evidence type="ECO:0000313" key="2">
    <source>
        <dbReference type="EMBL" id="CAD9165325.1"/>
    </source>
</evidence>
<dbReference type="EMBL" id="HBGE01070218">
    <property type="protein sequence ID" value="CAD9165325.1"/>
    <property type="molecule type" value="Transcribed_RNA"/>
</dbReference>